<accession>A0A0P9CW12</accession>
<evidence type="ECO:0000256" key="5">
    <source>
        <dbReference type="ARBA" id="ARBA00012055"/>
    </source>
</evidence>
<evidence type="ECO:0000256" key="2">
    <source>
        <dbReference type="ARBA" id="ARBA00002659"/>
    </source>
</evidence>
<keyword evidence="6" id="KW-0963">Cytoplasm</keyword>
<dbReference type="UniPathway" id="UPA00109">
    <property type="reaction ID" value="UER00182"/>
</dbReference>
<evidence type="ECO:0000256" key="1">
    <source>
        <dbReference type="ARBA" id="ARBA00001946"/>
    </source>
</evidence>
<dbReference type="GO" id="GO:0042802">
    <property type="term" value="F:identical protein binding"/>
    <property type="evidence" value="ECO:0007669"/>
    <property type="project" value="TreeGrafter"/>
</dbReference>
<evidence type="ECO:0000256" key="16">
    <source>
        <dbReference type="ARBA" id="ARBA00048070"/>
    </source>
</evidence>
<dbReference type="EMBL" id="LJCR01001737">
    <property type="protein sequence ID" value="KPV49808.1"/>
    <property type="molecule type" value="Genomic_DNA"/>
</dbReference>
<organism evidence="18 19">
    <name type="scientific">Kouleothrix aurantiaca</name>
    <dbReference type="NCBI Taxonomy" id="186479"/>
    <lineage>
        <taxon>Bacteria</taxon>
        <taxon>Bacillati</taxon>
        <taxon>Chloroflexota</taxon>
        <taxon>Chloroflexia</taxon>
        <taxon>Chloroflexales</taxon>
        <taxon>Roseiflexineae</taxon>
        <taxon>Roseiflexaceae</taxon>
        <taxon>Kouleothrix</taxon>
    </lineage>
</organism>
<dbReference type="InterPro" id="IPR015912">
    <property type="entry name" value="Phosphofructokinase_CS"/>
</dbReference>
<comment type="subcellular location">
    <subcellularLocation>
        <location evidence="3">Cytoplasm</location>
    </subcellularLocation>
</comment>
<dbReference type="EC" id="2.7.1.11" evidence="5"/>
<dbReference type="FunFam" id="3.40.50.460:FF:000008">
    <property type="entry name" value="ATP-dependent 6-phosphofructokinase"/>
    <property type="match status" value="1"/>
</dbReference>
<keyword evidence="8" id="KW-0808">Transferase</keyword>
<evidence type="ECO:0000256" key="10">
    <source>
        <dbReference type="ARBA" id="ARBA00022741"/>
    </source>
</evidence>
<evidence type="ECO:0000256" key="12">
    <source>
        <dbReference type="ARBA" id="ARBA00022840"/>
    </source>
</evidence>
<dbReference type="SUPFAM" id="SSF53784">
    <property type="entry name" value="Phosphofructokinase"/>
    <property type="match status" value="1"/>
</dbReference>
<dbReference type="GO" id="GO:0003872">
    <property type="term" value="F:6-phosphofructokinase activity"/>
    <property type="evidence" value="ECO:0007669"/>
    <property type="project" value="UniProtKB-EC"/>
</dbReference>
<comment type="function">
    <text evidence="2">Catalyzes the phosphorylation of D-fructose 6-phosphate to fructose 1,6-bisphosphate by ATP, the first committing step of glycolysis.</text>
</comment>
<keyword evidence="12" id="KW-0067">ATP-binding</keyword>
<evidence type="ECO:0000256" key="14">
    <source>
        <dbReference type="ARBA" id="ARBA00023152"/>
    </source>
</evidence>
<dbReference type="GO" id="GO:0030388">
    <property type="term" value="P:fructose 1,6-bisphosphate metabolic process"/>
    <property type="evidence" value="ECO:0007669"/>
    <property type="project" value="TreeGrafter"/>
</dbReference>
<evidence type="ECO:0000256" key="8">
    <source>
        <dbReference type="ARBA" id="ARBA00022679"/>
    </source>
</evidence>
<evidence type="ECO:0000256" key="3">
    <source>
        <dbReference type="ARBA" id="ARBA00004496"/>
    </source>
</evidence>
<evidence type="ECO:0000313" key="18">
    <source>
        <dbReference type="EMBL" id="KPV49808.1"/>
    </source>
</evidence>
<comment type="caution">
    <text evidence="18">The sequence shown here is derived from an EMBL/GenBank/DDBJ whole genome shotgun (WGS) entry which is preliminary data.</text>
</comment>
<dbReference type="GO" id="GO:0005945">
    <property type="term" value="C:6-phosphofructokinase complex"/>
    <property type="evidence" value="ECO:0007669"/>
    <property type="project" value="TreeGrafter"/>
</dbReference>
<dbReference type="Gene3D" id="3.40.50.460">
    <property type="entry name" value="Phosphofructokinase domain"/>
    <property type="match status" value="1"/>
</dbReference>
<dbReference type="GO" id="GO:0005524">
    <property type="term" value="F:ATP binding"/>
    <property type="evidence" value="ECO:0007669"/>
    <property type="project" value="UniProtKB-KW"/>
</dbReference>
<comment type="similarity">
    <text evidence="15">Belongs to the phosphofructokinase type A (PFKA) family.</text>
</comment>
<dbReference type="PANTHER" id="PTHR13697:SF4">
    <property type="entry name" value="ATP-DEPENDENT 6-PHOSPHOFRUCTOKINASE"/>
    <property type="match status" value="1"/>
</dbReference>
<dbReference type="GO" id="GO:0070095">
    <property type="term" value="F:fructose-6-phosphate binding"/>
    <property type="evidence" value="ECO:0007669"/>
    <property type="project" value="TreeGrafter"/>
</dbReference>
<dbReference type="Proteomes" id="UP000050509">
    <property type="component" value="Unassembled WGS sequence"/>
</dbReference>
<evidence type="ECO:0000256" key="7">
    <source>
        <dbReference type="ARBA" id="ARBA00022533"/>
    </source>
</evidence>
<proteinExistence type="inferred from homology"/>
<dbReference type="PANTHER" id="PTHR13697">
    <property type="entry name" value="PHOSPHOFRUCTOKINASE"/>
    <property type="match status" value="1"/>
</dbReference>
<gene>
    <name evidence="18" type="ORF">SE17_30525</name>
</gene>
<sequence>MAAHRLCSEGENCPAFTIPIICLPATINNNLPGAEFSIGADTALNNIVEAIDKIKHSAVAAGRCFVVEVMGRYCGYRALLSGLASGAERVYTHEEGVTLRALQDDLARMSAEFQHGKRLSLIIRNEEANPVYTTSFMSALFEVEGGELFSVRQAILGHLQQGGDPTPFDRIQATRLAKRCVEFLIGEAGAARPRGMFIGLQGGHVQLFSLEDFPRMTDATFQRPREQWWMELRAIADELARPAPSGPLA</sequence>
<dbReference type="GO" id="GO:0061621">
    <property type="term" value="P:canonical glycolysis"/>
    <property type="evidence" value="ECO:0007669"/>
    <property type="project" value="TreeGrafter"/>
</dbReference>
<name>A0A0P9CW12_9CHLR</name>
<keyword evidence="13" id="KW-0460">Magnesium</keyword>
<reference evidence="18 19" key="1">
    <citation type="submission" date="2015-09" db="EMBL/GenBank/DDBJ databases">
        <title>Draft genome sequence of Kouleothrix aurantiaca JCM 19913.</title>
        <authorList>
            <person name="Hemp J."/>
        </authorList>
    </citation>
    <scope>NUCLEOTIDE SEQUENCE [LARGE SCALE GENOMIC DNA]</scope>
    <source>
        <strain evidence="18 19">COM-B</strain>
    </source>
</reference>
<keyword evidence="11" id="KW-0418">Kinase</keyword>
<dbReference type="InterPro" id="IPR022953">
    <property type="entry name" value="ATP_PFK"/>
</dbReference>
<keyword evidence="10" id="KW-0547">Nucleotide-binding</keyword>
<dbReference type="AlphaFoldDB" id="A0A0P9CW12"/>
<evidence type="ECO:0000256" key="13">
    <source>
        <dbReference type="ARBA" id="ARBA00022842"/>
    </source>
</evidence>
<comment type="pathway">
    <text evidence="4">Carbohydrate degradation; glycolysis; D-glyceraldehyde 3-phosphate and glycerone phosphate from D-glucose: step 3/4.</text>
</comment>
<keyword evidence="19" id="KW-1185">Reference proteome</keyword>
<evidence type="ECO:0000259" key="17">
    <source>
        <dbReference type="Pfam" id="PF00365"/>
    </source>
</evidence>
<dbReference type="PRINTS" id="PR00476">
    <property type="entry name" value="PHFRCTKINASE"/>
</dbReference>
<dbReference type="GO" id="GO:0006002">
    <property type="term" value="P:fructose 6-phosphate metabolic process"/>
    <property type="evidence" value="ECO:0007669"/>
    <property type="project" value="InterPro"/>
</dbReference>
<dbReference type="InterPro" id="IPR035966">
    <property type="entry name" value="PKF_sf"/>
</dbReference>
<comment type="cofactor">
    <cofactor evidence="1">
        <name>Mg(2+)</name>
        <dbReference type="ChEBI" id="CHEBI:18420"/>
    </cofactor>
</comment>
<evidence type="ECO:0000256" key="11">
    <source>
        <dbReference type="ARBA" id="ARBA00022777"/>
    </source>
</evidence>
<dbReference type="GO" id="GO:0046872">
    <property type="term" value="F:metal ion binding"/>
    <property type="evidence" value="ECO:0007669"/>
    <property type="project" value="UniProtKB-KW"/>
</dbReference>
<keyword evidence="7" id="KW-0021">Allosteric enzyme</keyword>
<evidence type="ECO:0000256" key="9">
    <source>
        <dbReference type="ARBA" id="ARBA00022723"/>
    </source>
</evidence>
<evidence type="ECO:0000256" key="6">
    <source>
        <dbReference type="ARBA" id="ARBA00022490"/>
    </source>
</evidence>
<feature type="domain" description="Phosphofructokinase" evidence="17">
    <location>
        <begin position="3"/>
        <end position="184"/>
    </location>
</feature>
<dbReference type="InterPro" id="IPR000023">
    <property type="entry name" value="Phosphofructokinase_dom"/>
</dbReference>
<keyword evidence="9" id="KW-0479">Metal-binding</keyword>
<evidence type="ECO:0000313" key="19">
    <source>
        <dbReference type="Proteomes" id="UP000050509"/>
    </source>
</evidence>
<comment type="catalytic activity">
    <reaction evidence="16">
        <text>beta-D-fructose 6-phosphate + ATP = beta-D-fructose 1,6-bisphosphate + ADP + H(+)</text>
        <dbReference type="Rhea" id="RHEA:16109"/>
        <dbReference type="ChEBI" id="CHEBI:15378"/>
        <dbReference type="ChEBI" id="CHEBI:30616"/>
        <dbReference type="ChEBI" id="CHEBI:32966"/>
        <dbReference type="ChEBI" id="CHEBI:57634"/>
        <dbReference type="ChEBI" id="CHEBI:456216"/>
        <dbReference type="EC" id="2.7.1.11"/>
    </reaction>
</comment>
<dbReference type="GO" id="GO:0016208">
    <property type="term" value="F:AMP binding"/>
    <property type="evidence" value="ECO:0007669"/>
    <property type="project" value="TreeGrafter"/>
</dbReference>
<protein>
    <recommendedName>
        <fullName evidence="5">6-phosphofructokinase</fullName>
        <ecNumber evidence="5">2.7.1.11</ecNumber>
    </recommendedName>
</protein>
<evidence type="ECO:0000256" key="15">
    <source>
        <dbReference type="ARBA" id="ARBA00038478"/>
    </source>
</evidence>
<keyword evidence="14" id="KW-0324">Glycolysis</keyword>
<dbReference type="Gene3D" id="3.40.50.450">
    <property type="match status" value="1"/>
</dbReference>
<dbReference type="PROSITE" id="PS00433">
    <property type="entry name" value="PHOSPHOFRUCTOKINASE"/>
    <property type="match status" value="1"/>
</dbReference>
<dbReference type="Pfam" id="PF00365">
    <property type="entry name" value="PFK"/>
    <property type="match status" value="1"/>
</dbReference>
<dbReference type="GO" id="GO:0048029">
    <property type="term" value="F:monosaccharide binding"/>
    <property type="evidence" value="ECO:0007669"/>
    <property type="project" value="TreeGrafter"/>
</dbReference>
<evidence type="ECO:0000256" key="4">
    <source>
        <dbReference type="ARBA" id="ARBA00004679"/>
    </source>
</evidence>